<keyword evidence="3" id="KW-1185">Reference proteome</keyword>
<proteinExistence type="predicted"/>
<gene>
    <name evidence="2" type="ORF">SAMN06269173_103402</name>
</gene>
<name>A0A238X3G7_9BACT</name>
<reference evidence="3" key="1">
    <citation type="submission" date="2017-06" db="EMBL/GenBank/DDBJ databases">
        <authorList>
            <person name="Varghese N."/>
            <person name="Submissions S."/>
        </authorList>
    </citation>
    <scope>NUCLEOTIDE SEQUENCE [LARGE SCALE GENOMIC DNA]</scope>
    <source>
        <strain evidence="3">DSM 28041</strain>
    </source>
</reference>
<evidence type="ECO:0000256" key="1">
    <source>
        <dbReference type="SAM" id="MobiDB-lite"/>
    </source>
</evidence>
<dbReference type="InterPro" id="IPR025534">
    <property type="entry name" value="DUF4420"/>
</dbReference>
<dbReference type="RefSeq" id="WP_089332403.1">
    <property type="nucleotide sequence ID" value="NZ_FZNS01000003.1"/>
</dbReference>
<dbReference type="Proteomes" id="UP000198310">
    <property type="component" value="Unassembled WGS sequence"/>
</dbReference>
<evidence type="ECO:0000313" key="3">
    <source>
        <dbReference type="Proteomes" id="UP000198310"/>
    </source>
</evidence>
<sequence length="170" mass="18643">MSAAGTSEPGTDKHQKAVGTQTPNGMILNRPAPPLNLETAWQTLENQPASPDVGLLLEQHVQQCGAANLYLGLVAATGERAFWLKTPGRPHRQPTDRFSNTLWVKTIEYADYSLLTVVLADPAVTPAFTDLAHDLLESLSRQPTIPAARQLFQILKRWQPQFAELACYAA</sequence>
<organism evidence="2 3">
    <name type="scientific">Hymenobacter mucosus</name>
    <dbReference type="NCBI Taxonomy" id="1411120"/>
    <lineage>
        <taxon>Bacteria</taxon>
        <taxon>Pseudomonadati</taxon>
        <taxon>Bacteroidota</taxon>
        <taxon>Cytophagia</taxon>
        <taxon>Cytophagales</taxon>
        <taxon>Hymenobacteraceae</taxon>
        <taxon>Hymenobacter</taxon>
    </lineage>
</organism>
<protein>
    <submittedName>
        <fullName evidence="2">Putative PD-(D/E)XK family member</fullName>
    </submittedName>
</protein>
<dbReference type="AlphaFoldDB" id="A0A238X3G7"/>
<evidence type="ECO:0000313" key="2">
    <source>
        <dbReference type="EMBL" id="SNR52924.1"/>
    </source>
</evidence>
<feature type="region of interest" description="Disordered" evidence="1">
    <location>
        <begin position="1"/>
        <end position="29"/>
    </location>
</feature>
<accession>A0A238X3G7</accession>
<dbReference type="Pfam" id="PF14390">
    <property type="entry name" value="DUF4420"/>
    <property type="match status" value="1"/>
</dbReference>
<dbReference type="EMBL" id="FZNS01000003">
    <property type="protein sequence ID" value="SNR52924.1"/>
    <property type="molecule type" value="Genomic_DNA"/>
</dbReference>